<dbReference type="GeneID" id="65405528"/>
<organism evidence="2 3">
    <name type="scientific">Cytobacillus oceanisediminis</name>
    <dbReference type="NCBI Taxonomy" id="665099"/>
    <lineage>
        <taxon>Bacteria</taxon>
        <taxon>Bacillati</taxon>
        <taxon>Bacillota</taxon>
        <taxon>Bacilli</taxon>
        <taxon>Bacillales</taxon>
        <taxon>Bacillaceae</taxon>
        <taxon>Cytobacillus</taxon>
    </lineage>
</organism>
<name>A0A562JCX7_9BACI</name>
<sequence>MKYIVEPKLNQILKERNMTQLELAELTGIPQASISRFNKNKQHMAVHLVLISKALGVSIEDLFEIKEGDAE</sequence>
<dbReference type="EMBL" id="VLKI01000018">
    <property type="protein sequence ID" value="TWH81018.1"/>
    <property type="molecule type" value="Genomic_DNA"/>
</dbReference>
<dbReference type="Pfam" id="PF13443">
    <property type="entry name" value="HTH_26"/>
    <property type="match status" value="1"/>
</dbReference>
<dbReference type="Gene3D" id="1.10.260.40">
    <property type="entry name" value="lambda repressor-like DNA-binding domains"/>
    <property type="match status" value="1"/>
</dbReference>
<feature type="domain" description="HTH cro/C1-type" evidence="1">
    <location>
        <begin position="9"/>
        <end position="62"/>
    </location>
</feature>
<reference evidence="2 3" key="1">
    <citation type="journal article" date="2015" name="Stand. Genomic Sci.">
        <title>Genomic Encyclopedia of Bacterial and Archaeal Type Strains, Phase III: the genomes of soil and plant-associated and newly described type strains.</title>
        <authorList>
            <person name="Whitman W.B."/>
            <person name="Woyke T."/>
            <person name="Klenk H.P."/>
            <person name="Zhou Y."/>
            <person name="Lilburn T.G."/>
            <person name="Beck B.J."/>
            <person name="De Vos P."/>
            <person name="Vandamme P."/>
            <person name="Eisen J.A."/>
            <person name="Garrity G."/>
            <person name="Hugenholtz P."/>
            <person name="Kyrpides N.C."/>
        </authorList>
    </citation>
    <scope>NUCLEOTIDE SEQUENCE [LARGE SCALE GENOMIC DNA]</scope>
    <source>
        <strain evidence="2 3">CGMCC 1.10115</strain>
    </source>
</reference>
<keyword evidence="2" id="KW-0238">DNA-binding</keyword>
<dbReference type="Proteomes" id="UP000318667">
    <property type="component" value="Unassembled WGS sequence"/>
</dbReference>
<comment type="caution">
    <text evidence="2">The sequence shown here is derived from an EMBL/GenBank/DDBJ whole genome shotgun (WGS) entry which is preliminary data.</text>
</comment>
<dbReference type="RefSeq" id="WP_144544945.1">
    <property type="nucleotide sequence ID" value="NZ_CBCSDC010000020.1"/>
</dbReference>
<gene>
    <name evidence="2" type="ORF">IQ19_04435</name>
</gene>
<dbReference type="SUPFAM" id="SSF47413">
    <property type="entry name" value="lambda repressor-like DNA-binding domains"/>
    <property type="match status" value="1"/>
</dbReference>
<dbReference type="OrthoDB" id="2907469at2"/>
<evidence type="ECO:0000313" key="2">
    <source>
        <dbReference type="EMBL" id="TWH81018.1"/>
    </source>
</evidence>
<dbReference type="AlphaFoldDB" id="A0A562JCX7"/>
<dbReference type="GO" id="GO:0003677">
    <property type="term" value="F:DNA binding"/>
    <property type="evidence" value="ECO:0007669"/>
    <property type="project" value="UniProtKB-KW"/>
</dbReference>
<dbReference type="SMART" id="SM00530">
    <property type="entry name" value="HTH_XRE"/>
    <property type="match status" value="1"/>
</dbReference>
<dbReference type="InterPro" id="IPR001387">
    <property type="entry name" value="Cro/C1-type_HTH"/>
</dbReference>
<evidence type="ECO:0000313" key="3">
    <source>
        <dbReference type="Proteomes" id="UP000318667"/>
    </source>
</evidence>
<dbReference type="InterPro" id="IPR010982">
    <property type="entry name" value="Lambda_DNA-bd_dom_sf"/>
</dbReference>
<proteinExistence type="predicted"/>
<dbReference type="CDD" id="cd00093">
    <property type="entry name" value="HTH_XRE"/>
    <property type="match status" value="1"/>
</dbReference>
<keyword evidence="3" id="KW-1185">Reference proteome</keyword>
<protein>
    <submittedName>
        <fullName evidence="2">DNA-binding XRE family transcriptional regulator</fullName>
    </submittedName>
</protein>
<dbReference type="PROSITE" id="PS50943">
    <property type="entry name" value="HTH_CROC1"/>
    <property type="match status" value="1"/>
</dbReference>
<evidence type="ECO:0000259" key="1">
    <source>
        <dbReference type="PROSITE" id="PS50943"/>
    </source>
</evidence>
<accession>A0A562JCX7</accession>